<evidence type="ECO:0000313" key="4">
    <source>
        <dbReference type="Proteomes" id="UP000050761"/>
    </source>
</evidence>
<dbReference type="EMBL" id="UZAH01034026">
    <property type="protein sequence ID" value="VDP32844.1"/>
    <property type="molecule type" value="Genomic_DNA"/>
</dbReference>
<feature type="domain" description="Ig-like" evidence="2">
    <location>
        <begin position="770"/>
        <end position="856"/>
    </location>
</feature>
<keyword evidence="1" id="KW-1015">Disulfide bond</keyword>
<name>A0A183GIL7_HELPZ</name>
<dbReference type="Pfam" id="PF07679">
    <property type="entry name" value="I-set"/>
    <property type="match status" value="4"/>
</dbReference>
<dbReference type="AlphaFoldDB" id="A0A183GIL7"/>
<sequence>MATEEGQTTVTVHRSPRFINQVPNLTIQPGSEVVIDVEVEADPPARFAWFVNGREFRRSSSGVELFYPAQNRCIVKFTLPVSGEYKVVASNVHGSAMSSGYVEIHRGNPSKQMRPPTTPGEHLSRNIMAASHHAGSTSTGERDVVQTHQAVSVYEVNYTQRASSVPRGVRHLESHVEVPTSPKRKISLEQHRAELGKKLPDRLPRSLYKTRSEGARYLPHAPRFITNLPPQIAVNPNEKLVLSVDVAAVPTAEFKWDVNGFEVKPTRNVTLLNEQNRSTLVVQPPVKQGKYQVVAFNDEGRESLLTKVIHETTTFTQAQAETTTEAKPRPDILLESSVTVTSAKEVDWEILESVSSTRSTTSFQTVTRREPHLSGELPSIELGVNGDTTPVKEVVERKSVVQESPLPKNDETAVRTSLSKSTAKVKPHVDMPKKPVLLSAPEENAYLKAGETLVLELKVDCTPPATFHWYVNNFEAKNGQFVSITQPSENVSVATFLKPSSGHYKAVAANPLGEVATVTRVTSEQIAEGLHEHTTVVTTAKPTLFKLSKKPSVTVREDLPKAPRIVEKLPTFLRIGEKEPLSLKVMADAVPEATFMWLLNNFELKRNPNIAVNRLASNTSELTLQKAQPGRYDVVARNRLGQDSSSCKVIVVYDQANAAATSAKPVFTQALPKETTVFLDKETKLEVVASGSRPFGFTWLVNGAELSSCEGLEIVSEGNRSVLLLRKSIGNGTVLTVEVSNKNGSAVSETTIKEVSRTLEVVEQPTNLAPVFEMKLKNIQMPEGETLRCHVKVTEDSEDCTFEWFANELPITTGDQVLIESSPRESKLSIENMGEMDGVELTAVARNQSGSSACSARLNVVRRPDESFEMVPLDVPEESAPKIIEPLHSASFIDGQPMVLRCRIKAVPSAVIVWSKDDINVDEWVINKDIITQVLLD</sequence>
<reference evidence="5" key="2">
    <citation type="submission" date="2019-09" db="UniProtKB">
        <authorList>
            <consortium name="WormBaseParasite"/>
        </authorList>
    </citation>
    <scope>IDENTIFICATION</scope>
</reference>
<dbReference type="PROSITE" id="PS50835">
    <property type="entry name" value="IG_LIKE"/>
    <property type="match status" value="2"/>
</dbReference>
<evidence type="ECO:0000259" key="2">
    <source>
        <dbReference type="PROSITE" id="PS50835"/>
    </source>
</evidence>
<dbReference type="PANTHER" id="PTHR47633:SF3">
    <property type="entry name" value="STRIATED MUSCLE PREFERENTIALLY EXPRESSED PROTEIN KINASE"/>
    <property type="match status" value="1"/>
</dbReference>
<dbReference type="InterPro" id="IPR013783">
    <property type="entry name" value="Ig-like_fold"/>
</dbReference>
<feature type="domain" description="Ig-like" evidence="2">
    <location>
        <begin position="881"/>
        <end position="937"/>
    </location>
</feature>
<dbReference type="SUPFAM" id="SSF48726">
    <property type="entry name" value="Immunoglobulin"/>
    <property type="match status" value="7"/>
</dbReference>
<dbReference type="InterPro" id="IPR013098">
    <property type="entry name" value="Ig_I-set"/>
</dbReference>
<dbReference type="InterPro" id="IPR036179">
    <property type="entry name" value="Ig-like_dom_sf"/>
</dbReference>
<keyword evidence="4" id="KW-1185">Reference proteome</keyword>
<organism evidence="4 5">
    <name type="scientific">Heligmosomoides polygyrus</name>
    <name type="common">Parasitic roundworm</name>
    <dbReference type="NCBI Taxonomy" id="6339"/>
    <lineage>
        <taxon>Eukaryota</taxon>
        <taxon>Metazoa</taxon>
        <taxon>Ecdysozoa</taxon>
        <taxon>Nematoda</taxon>
        <taxon>Chromadorea</taxon>
        <taxon>Rhabditida</taxon>
        <taxon>Rhabditina</taxon>
        <taxon>Rhabditomorpha</taxon>
        <taxon>Strongyloidea</taxon>
        <taxon>Heligmosomidae</taxon>
        <taxon>Heligmosomoides</taxon>
    </lineage>
</organism>
<protein>
    <submittedName>
        <fullName evidence="5">Ig-like domain-containing protein</fullName>
    </submittedName>
</protein>
<dbReference type="InterPro" id="IPR007110">
    <property type="entry name" value="Ig-like_dom"/>
</dbReference>
<dbReference type="OrthoDB" id="5969272at2759"/>
<evidence type="ECO:0000313" key="3">
    <source>
        <dbReference type="EMBL" id="VDP32844.1"/>
    </source>
</evidence>
<dbReference type="Proteomes" id="UP000050761">
    <property type="component" value="Unassembled WGS sequence"/>
</dbReference>
<dbReference type="SMART" id="SM00409">
    <property type="entry name" value="IG"/>
    <property type="match status" value="5"/>
</dbReference>
<accession>A0A183GIL7</accession>
<reference evidence="3 4" key="1">
    <citation type="submission" date="2018-11" db="EMBL/GenBank/DDBJ databases">
        <authorList>
            <consortium name="Pathogen Informatics"/>
        </authorList>
    </citation>
    <scope>NUCLEOTIDE SEQUENCE [LARGE SCALE GENOMIC DNA]</scope>
</reference>
<dbReference type="GO" id="GO:0004674">
    <property type="term" value="F:protein serine/threonine kinase activity"/>
    <property type="evidence" value="ECO:0007669"/>
    <property type="project" value="UniProtKB-KW"/>
</dbReference>
<dbReference type="InterPro" id="IPR003599">
    <property type="entry name" value="Ig_sub"/>
</dbReference>
<dbReference type="PANTHER" id="PTHR47633">
    <property type="entry name" value="IMMUNOGLOBULIN"/>
    <property type="match status" value="1"/>
</dbReference>
<evidence type="ECO:0000313" key="5">
    <source>
        <dbReference type="WBParaSite" id="HPBE_0002248401-mRNA-1"/>
    </source>
</evidence>
<proteinExistence type="predicted"/>
<accession>A0A3P8DLK8</accession>
<dbReference type="Gene3D" id="2.60.40.10">
    <property type="entry name" value="Immunoglobulins"/>
    <property type="match status" value="7"/>
</dbReference>
<gene>
    <name evidence="3" type="ORF">HPBE_LOCUS22483</name>
</gene>
<evidence type="ECO:0000256" key="1">
    <source>
        <dbReference type="ARBA" id="ARBA00023157"/>
    </source>
</evidence>
<dbReference type="WBParaSite" id="HPBE_0002248401-mRNA-1">
    <property type="protein sequence ID" value="HPBE_0002248401-mRNA-1"/>
    <property type="gene ID" value="HPBE_0002248401"/>
</dbReference>